<evidence type="ECO:0000313" key="6">
    <source>
        <dbReference type="Proteomes" id="UP001378592"/>
    </source>
</evidence>
<dbReference type="AlphaFoldDB" id="A0AAN9ZID3"/>
<comment type="similarity">
    <text evidence="1 3">Belongs to the CMC family.</text>
</comment>
<keyword evidence="3" id="KW-0496">Mitochondrion</keyword>
<protein>
    <recommendedName>
        <fullName evidence="3">COX assembly mitochondrial protein</fullName>
    </recommendedName>
</protein>
<sequence>MFKQVHCAEMSMEQNETEKGVLPKKLGGGPFGLGDPDDRSLRKVEVEVLIPKKMREKARVDNCAIETEAFNKCCKDASLAMVIKCRKENAALKDCLGRWYSNEAFKQQCTEEYLQERSEFRRTGKKPDSKK</sequence>
<name>A0AAN9ZID3_9ORTH</name>
<reference evidence="5 6" key="1">
    <citation type="submission" date="2024-03" db="EMBL/GenBank/DDBJ databases">
        <title>The genome assembly and annotation of the cricket Gryllus longicercus Weissman &amp; Gray.</title>
        <authorList>
            <person name="Szrajer S."/>
            <person name="Gray D."/>
            <person name="Ylla G."/>
        </authorList>
    </citation>
    <scope>NUCLEOTIDE SEQUENCE [LARGE SCALE GENOMIC DNA]</scope>
    <source>
        <strain evidence="5">DAG 2021-001</strain>
        <tissue evidence="5">Whole body minus gut</tissue>
    </source>
</reference>
<comment type="subcellular location">
    <subcellularLocation>
        <location evidence="3">Mitochondrion</location>
    </subcellularLocation>
</comment>
<dbReference type="EMBL" id="JAZDUA010000007">
    <property type="protein sequence ID" value="KAK7873930.1"/>
    <property type="molecule type" value="Genomic_DNA"/>
</dbReference>
<keyword evidence="2" id="KW-1015">Disulfide bond</keyword>
<keyword evidence="6" id="KW-1185">Reference proteome</keyword>
<dbReference type="Pfam" id="PF08583">
    <property type="entry name" value="Cmc1"/>
    <property type="match status" value="1"/>
</dbReference>
<evidence type="ECO:0000256" key="2">
    <source>
        <dbReference type="ARBA" id="ARBA00023157"/>
    </source>
</evidence>
<accession>A0AAN9ZID3</accession>
<evidence type="ECO:0000256" key="1">
    <source>
        <dbReference type="ARBA" id="ARBA00007347"/>
    </source>
</evidence>
<dbReference type="Proteomes" id="UP001378592">
    <property type="component" value="Unassembled WGS sequence"/>
</dbReference>
<comment type="caution">
    <text evidence="5">The sequence shown here is derived from an EMBL/GenBank/DDBJ whole genome shotgun (WGS) entry which is preliminary data.</text>
</comment>
<feature type="region of interest" description="Disordered" evidence="4">
    <location>
        <begin position="11"/>
        <end position="38"/>
    </location>
</feature>
<dbReference type="GO" id="GO:0005739">
    <property type="term" value="C:mitochondrion"/>
    <property type="evidence" value="ECO:0007669"/>
    <property type="project" value="UniProtKB-SubCell"/>
</dbReference>
<evidence type="ECO:0000313" key="5">
    <source>
        <dbReference type="EMBL" id="KAK7873930.1"/>
    </source>
</evidence>
<organism evidence="5 6">
    <name type="scientific">Gryllus longicercus</name>
    <dbReference type="NCBI Taxonomy" id="2509291"/>
    <lineage>
        <taxon>Eukaryota</taxon>
        <taxon>Metazoa</taxon>
        <taxon>Ecdysozoa</taxon>
        <taxon>Arthropoda</taxon>
        <taxon>Hexapoda</taxon>
        <taxon>Insecta</taxon>
        <taxon>Pterygota</taxon>
        <taxon>Neoptera</taxon>
        <taxon>Polyneoptera</taxon>
        <taxon>Orthoptera</taxon>
        <taxon>Ensifera</taxon>
        <taxon>Gryllidea</taxon>
        <taxon>Grylloidea</taxon>
        <taxon>Gryllidae</taxon>
        <taxon>Gryllinae</taxon>
        <taxon>Gryllus</taxon>
    </lineage>
</organism>
<proteinExistence type="inferred from homology"/>
<dbReference type="PANTHER" id="PTHR22977">
    <property type="entry name" value="COX ASSEMBLY MITOCHONDRIAL PROTEIN"/>
    <property type="match status" value="1"/>
</dbReference>
<gene>
    <name evidence="5" type="ORF">R5R35_012944</name>
</gene>
<dbReference type="InterPro" id="IPR013892">
    <property type="entry name" value="Cyt_c_biogenesis_Cmc1-like"/>
</dbReference>
<evidence type="ECO:0000256" key="3">
    <source>
        <dbReference type="RuleBase" id="RU364104"/>
    </source>
</evidence>
<evidence type="ECO:0000256" key="4">
    <source>
        <dbReference type="SAM" id="MobiDB-lite"/>
    </source>
</evidence>
<dbReference type="PANTHER" id="PTHR22977:SF5">
    <property type="entry name" value="COX ASSEMBLY MITOCHONDRIAL PROTEIN HOMOLOG"/>
    <property type="match status" value="1"/>
</dbReference>